<sequence>MAAKQPTAAFTPRQRSLCGRSDVDTSETADVDLRSMDGMRKASTKTDALRRLHLDCKSDLLIGRDVRIGRDPLAKEAVEVKDLSAPESICRGVEYSCLCHGCRRGIYVL</sequence>
<proteinExistence type="predicted"/>
<evidence type="ECO:0000313" key="2">
    <source>
        <dbReference type="EMBL" id="KXG29174.1"/>
    </source>
</evidence>
<dbReference type="InParanoid" id="A0A1B6PU28"/>
<reference evidence="3" key="2">
    <citation type="journal article" date="2018" name="Plant J.">
        <title>The Sorghum bicolor reference genome: improved assembly, gene annotations, a transcriptome atlas, and signatures of genome organization.</title>
        <authorList>
            <person name="McCormick R.F."/>
            <person name="Truong S.K."/>
            <person name="Sreedasyam A."/>
            <person name="Jenkins J."/>
            <person name="Shu S."/>
            <person name="Sims D."/>
            <person name="Kennedy M."/>
            <person name="Amirebrahimi M."/>
            <person name="Weers B.D."/>
            <person name="McKinley B."/>
            <person name="Mattison A."/>
            <person name="Morishige D.T."/>
            <person name="Grimwood J."/>
            <person name="Schmutz J."/>
            <person name="Mullet J.E."/>
        </authorList>
    </citation>
    <scope>NUCLEOTIDE SEQUENCE [LARGE SCALE GENOMIC DNA]</scope>
    <source>
        <strain evidence="3">cv. BTx623</strain>
    </source>
</reference>
<keyword evidence="3" id="KW-1185">Reference proteome</keyword>
<accession>A0A1B6PU28</accession>
<dbReference type="Proteomes" id="UP000000768">
    <property type="component" value="Chromosome 5"/>
</dbReference>
<dbReference type="Gramene" id="KXG29174">
    <property type="protein sequence ID" value="KXG29174"/>
    <property type="gene ID" value="SORBI_3005G222800"/>
</dbReference>
<name>A0A1B6PU28_SORBI</name>
<dbReference type="AlphaFoldDB" id="A0A1B6PU28"/>
<evidence type="ECO:0000313" key="3">
    <source>
        <dbReference type="Proteomes" id="UP000000768"/>
    </source>
</evidence>
<gene>
    <name evidence="2" type="ORF">SORBI_3005G222800</name>
</gene>
<feature type="region of interest" description="Disordered" evidence="1">
    <location>
        <begin position="1"/>
        <end position="25"/>
    </location>
</feature>
<reference evidence="2 3" key="1">
    <citation type="journal article" date="2009" name="Nature">
        <title>The Sorghum bicolor genome and the diversification of grasses.</title>
        <authorList>
            <person name="Paterson A.H."/>
            <person name="Bowers J.E."/>
            <person name="Bruggmann R."/>
            <person name="Dubchak I."/>
            <person name="Grimwood J."/>
            <person name="Gundlach H."/>
            <person name="Haberer G."/>
            <person name="Hellsten U."/>
            <person name="Mitros T."/>
            <person name="Poliakov A."/>
            <person name="Schmutz J."/>
            <person name="Spannagl M."/>
            <person name="Tang H."/>
            <person name="Wang X."/>
            <person name="Wicker T."/>
            <person name="Bharti A.K."/>
            <person name="Chapman J."/>
            <person name="Feltus F.A."/>
            <person name="Gowik U."/>
            <person name="Grigoriev I.V."/>
            <person name="Lyons E."/>
            <person name="Maher C.A."/>
            <person name="Martis M."/>
            <person name="Narechania A."/>
            <person name="Otillar R.P."/>
            <person name="Penning B.W."/>
            <person name="Salamov A.A."/>
            <person name="Wang Y."/>
            <person name="Zhang L."/>
            <person name="Carpita N.C."/>
            <person name="Freeling M."/>
            <person name="Gingle A.R."/>
            <person name="Hash C.T."/>
            <person name="Keller B."/>
            <person name="Klein P."/>
            <person name="Kresovich S."/>
            <person name="McCann M.C."/>
            <person name="Ming R."/>
            <person name="Peterson D.G."/>
            <person name="Mehboob-ur-Rahman"/>
            <person name="Ware D."/>
            <person name="Westhoff P."/>
            <person name="Mayer K.F."/>
            <person name="Messing J."/>
            <person name="Rokhsar D.S."/>
        </authorList>
    </citation>
    <scope>NUCLEOTIDE SEQUENCE [LARGE SCALE GENOMIC DNA]</scope>
    <source>
        <strain evidence="3">cv. BTx623</strain>
    </source>
</reference>
<protein>
    <submittedName>
        <fullName evidence="2">Uncharacterized protein</fullName>
    </submittedName>
</protein>
<organism evidence="2 3">
    <name type="scientific">Sorghum bicolor</name>
    <name type="common">Sorghum</name>
    <name type="synonym">Sorghum vulgare</name>
    <dbReference type="NCBI Taxonomy" id="4558"/>
    <lineage>
        <taxon>Eukaryota</taxon>
        <taxon>Viridiplantae</taxon>
        <taxon>Streptophyta</taxon>
        <taxon>Embryophyta</taxon>
        <taxon>Tracheophyta</taxon>
        <taxon>Spermatophyta</taxon>
        <taxon>Magnoliopsida</taxon>
        <taxon>Liliopsida</taxon>
        <taxon>Poales</taxon>
        <taxon>Poaceae</taxon>
        <taxon>PACMAD clade</taxon>
        <taxon>Panicoideae</taxon>
        <taxon>Andropogonodae</taxon>
        <taxon>Andropogoneae</taxon>
        <taxon>Sorghinae</taxon>
        <taxon>Sorghum</taxon>
    </lineage>
</organism>
<evidence type="ECO:0000256" key="1">
    <source>
        <dbReference type="SAM" id="MobiDB-lite"/>
    </source>
</evidence>
<dbReference type="EMBL" id="CM000764">
    <property type="protein sequence ID" value="KXG29174.1"/>
    <property type="molecule type" value="Genomic_DNA"/>
</dbReference>